<dbReference type="InterPro" id="IPR038190">
    <property type="entry name" value="SRI_sf"/>
</dbReference>
<feature type="compositionally biased region" description="Basic and acidic residues" evidence="11">
    <location>
        <begin position="744"/>
        <end position="753"/>
    </location>
</feature>
<dbReference type="Pfam" id="PF17907">
    <property type="entry name" value="AWS"/>
    <property type="match status" value="1"/>
</dbReference>
<dbReference type="PROSITE" id="PS50280">
    <property type="entry name" value="SET"/>
    <property type="match status" value="1"/>
</dbReference>
<feature type="domain" description="SET" evidence="13">
    <location>
        <begin position="214"/>
        <end position="373"/>
    </location>
</feature>
<name>A0A0D6ESC4_SPOSA</name>
<dbReference type="PROSITE" id="PS50868">
    <property type="entry name" value="POST_SET"/>
    <property type="match status" value="1"/>
</dbReference>
<evidence type="ECO:0000256" key="4">
    <source>
        <dbReference type="ARBA" id="ARBA00022454"/>
    </source>
</evidence>
<dbReference type="Gene3D" id="2.20.70.10">
    <property type="match status" value="1"/>
</dbReference>
<keyword evidence="8" id="KW-0805">Transcription regulation</keyword>
<feature type="region of interest" description="Disordered" evidence="11">
    <location>
        <begin position="717"/>
        <end position="753"/>
    </location>
</feature>
<dbReference type="EMBL" id="CENE01000032">
    <property type="protein sequence ID" value="CEQ42676.1"/>
    <property type="molecule type" value="Genomic_DNA"/>
</dbReference>
<dbReference type="PANTHER" id="PTHR22884">
    <property type="entry name" value="SET DOMAIN PROTEINS"/>
    <property type="match status" value="1"/>
</dbReference>
<organism evidence="16 17">
    <name type="scientific">Sporidiobolus salmonicolor</name>
    <name type="common">Yeast-like fungus</name>
    <name type="synonym">Sporobolomyces salmonicolor</name>
    <dbReference type="NCBI Taxonomy" id="5005"/>
    <lineage>
        <taxon>Eukaryota</taxon>
        <taxon>Fungi</taxon>
        <taxon>Dikarya</taxon>
        <taxon>Basidiomycota</taxon>
        <taxon>Pucciniomycotina</taxon>
        <taxon>Microbotryomycetes</taxon>
        <taxon>Sporidiobolales</taxon>
        <taxon>Sporidiobolaceae</taxon>
        <taxon>Sporobolomyces</taxon>
    </lineage>
</organism>
<dbReference type="GO" id="GO:0005694">
    <property type="term" value="C:chromosome"/>
    <property type="evidence" value="ECO:0007669"/>
    <property type="project" value="UniProtKB-SubCell"/>
</dbReference>
<dbReference type="InterPro" id="IPR050777">
    <property type="entry name" value="SET2_Histone-Lys_MeTrsfase"/>
</dbReference>
<dbReference type="Pfam" id="PF08236">
    <property type="entry name" value="SRI"/>
    <property type="match status" value="1"/>
</dbReference>
<dbReference type="SMART" id="SM00456">
    <property type="entry name" value="WW"/>
    <property type="match status" value="1"/>
</dbReference>
<dbReference type="InterPro" id="IPR006560">
    <property type="entry name" value="AWS_dom"/>
</dbReference>
<dbReference type="Gene3D" id="2.170.270.10">
    <property type="entry name" value="SET domain"/>
    <property type="match status" value="1"/>
</dbReference>
<keyword evidence="7" id="KW-0949">S-adenosyl-L-methionine</keyword>
<reference evidence="17" key="1">
    <citation type="submission" date="2015-02" db="EMBL/GenBank/DDBJ databases">
        <authorList>
            <person name="Gon?alves P."/>
        </authorList>
    </citation>
    <scope>NUCLEOTIDE SEQUENCE [LARGE SCALE GENOMIC DNA]</scope>
</reference>
<evidence type="ECO:0000256" key="6">
    <source>
        <dbReference type="ARBA" id="ARBA00022679"/>
    </source>
</evidence>
<dbReference type="SUPFAM" id="SSF82199">
    <property type="entry name" value="SET domain"/>
    <property type="match status" value="2"/>
</dbReference>
<dbReference type="Pfam" id="PF00856">
    <property type="entry name" value="SET"/>
    <property type="match status" value="1"/>
</dbReference>
<evidence type="ECO:0000256" key="5">
    <source>
        <dbReference type="ARBA" id="ARBA00022603"/>
    </source>
</evidence>
<dbReference type="GO" id="GO:0006355">
    <property type="term" value="P:regulation of DNA-templated transcription"/>
    <property type="evidence" value="ECO:0007669"/>
    <property type="project" value="InterPro"/>
</dbReference>
<feature type="domain" description="Post-SET" evidence="14">
    <location>
        <begin position="380"/>
        <end position="396"/>
    </location>
</feature>
<comment type="subcellular location">
    <subcellularLocation>
        <location evidence="2">Chromosome</location>
    </subcellularLocation>
    <subcellularLocation>
        <location evidence="1">Nucleus</location>
    </subcellularLocation>
</comment>
<dbReference type="Proteomes" id="UP000243876">
    <property type="component" value="Unassembled WGS sequence"/>
</dbReference>
<keyword evidence="17" id="KW-1185">Reference proteome</keyword>
<dbReference type="SMART" id="SM00570">
    <property type="entry name" value="AWS"/>
    <property type="match status" value="1"/>
</dbReference>
<dbReference type="PROSITE" id="PS51215">
    <property type="entry name" value="AWS"/>
    <property type="match status" value="1"/>
</dbReference>
<keyword evidence="9" id="KW-0804">Transcription</keyword>
<evidence type="ECO:0000256" key="7">
    <source>
        <dbReference type="ARBA" id="ARBA00022691"/>
    </source>
</evidence>
<proteinExistence type="predicted"/>
<feature type="compositionally biased region" description="Low complexity" evidence="11">
    <location>
        <begin position="29"/>
        <end position="43"/>
    </location>
</feature>
<feature type="domain" description="WW" evidence="12">
    <location>
        <begin position="653"/>
        <end position="686"/>
    </location>
</feature>
<protein>
    <recommendedName>
        <fullName evidence="3">[histone H3]-lysine(36) N-trimethyltransferase</fullName>
        <ecNumber evidence="3">2.1.1.359</ecNumber>
    </recommendedName>
</protein>
<feature type="compositionally biased region" description="Low complexity" evidence="11">
    <location>
        <begin position="10"/>
        <end position="22"/>
    </location>
</feature>
<keyword evidence="6" id="KW-0808">Transferase</keyword>
<dbReference type="GO" id="GO:0140955">
    <property type="term" value="F:histone H3K36 trimethyltransferase activity"/>
    <property type="evidence" value="ECO:0007669"/>
    <property type="project" value="UniProtKB-EC"/>
</dbReference>
<dbReference type="InterPro" id="IPR001202">
    <property type="entry name" value="WW_dom"/>
</dbReference>
<dbReference type="SMART" id="SM00317">
    <property type="entry name" value="SET"/>
    <property type="match status" value="1"/>
</dbReference>
<feature type="compositionally biased region" description="Low complexity" evidence="11">
    <location>
        <begin position="930"/>
        <end position="940"/>
    </location>
</feature>
<evidence type="ECO:0000256" key="10">
    <source>
        <dbReference type="ARBA" id="ARBA00023242"/>
    </source>
</evidence>
<feature type="region of interest" description="Disordered" evidence="11">
    <location>
        <begin position="1"/>
        <end position="124"/>
    </location>
</feature>
<dbReference type="GO" id="GO:0032259">
    <property type="term" value="P:methylation"/>
    <property type="evidence" value="ECO:0007669"/>
    <property type="project" value="UniProtKB-KW"/>
</dbReference>
<feature type="compositionally biased region" description="Polar residues" evidence="11">
    <location>
        <begin position="74"/>
        <end position="87"/>
    </location>
</feature>
<evidence type="ECO:0000313" key="17">
    <source>
        <dbReference type="Proteomes" id="UP000243876"/>
    </source>
</evidence>
<evidence type="ECO:0000259" key="13">
    <source>
        <dbReference type="PROSITE" id="PS50280"/>
    </source>
</evidence>
<feature type="non-terminal residue" evidence="16">
    <location>
        <position position="1"/>
    </location>
</feature>
<evidence type="ECO:0000256" key="2">
    <source>
        <dbReference type="ARBA" id="ARBA00004286"/>
    </source>
</evidence>
<dbReference type="AlphaFoldDB" id="A0A0D6ESC4"/>
<evidence type="ECO:0000259" key="12">
    <source>
        <dbReference type="PROSITE" id="PS50020"/>
    </source>
</evidence>
<gene>
    <name evidence="16" type="primary">SPOSA6832_04507</name>
</gene>
<dbReference type="PROSITE" id="PS50020">
    <property type="entry name" value="WW_DOMAIN_2"/>
    <property type="match status" value="1"/>
</dbReference>
<evidence type="ECO:0000256" key="11">
    <source>
        <dbReference type="SAM" id="MobiDB-lite"/>
    </source>
</evidence>
<evidence type="ECO:0000313" key="16">
    <source>
        <dbReference type="EMBL" id="CEQ42676.1"/>
    </source>
</evidence>
<dbReference type="GO" id="GO:0005634">
    <property type="term" value="C:nucleus"/>
    <property type="evidence" value="ECO:0007669"/>
    <property type="project" value="UniProtKB-SubCell"/>
</dbReference>
<dbReference type="InterPro" id="IPR013257">
    <property type="entry name" value="SRI"/>
</dbReference>
<accession>A0A0D6ESC4</accession>
<keyword evidence="5" id="KW-0489">Methyltransferase</keyword>
<feature type="compositionally biased region" description="Basic and acidic residues" evidence="11">
    <location>
        <begin position="717"/>
        <end position="737"/>
    </location>
</feature>
<evidence type="ECO:0000259" key="15">
    <source>
        <dbReference type="PROSITE" id="PS51215"/>
    </source>
</evidence>
<dbReference type="InterPro" id="IPR046341">
    <property type="entry name" value="SET_dom_sf"/>
</dbReference>
<feature type="domain" description="AWS" evidence="15">
    <location>
        <begin position="155"/>
        <end position="212"/>
    </location>
</feature>
<dbReference type="InterPro" id="IPR003616">
    <property type="entry name" value="Post-SET_dom"/>
</dbReference>
<dbReference type="SMART" id="SM00508">
    <property type="entry name" value="PostSET"/>
    <property type="match status" value="1"/>
</dbReference>
<dbReference type="InterPro" id="IPR036020">
    <property type="entry name" value="WW_dom_sf"/>
</dbReference>
<keyword evidence="10" id="KW-0539">Nucleus</keyword>
<dbReference type="SUPFAM" id="SSF51045">
    <property type="entry name" value="WW domain"/>
    <property type="match status" value="1"/>
</dbReference>
<feature type="region of interest" description="Disordered" evidence="11">
    <location>
        <begin position="832"/>
        <end position="940"/>
    </location>
</feature>
<evidence type="ECO:0000256" key="9">
    <source>
        <dbReference type="ARBA" id="ARBA00023163"/>
    </source>
</evidence>
<dbReference type="OrthoDB" id="422362at2759"/>
<dbReference type="InterPro" id="IPR001214">
    <property type="entry name" value="SET_dom"/>
</dbReference>
<keyword evidence="4" id="KW-0158">Chromosome</keyword>
<evidence type="ECO:0000259" key="14">
    <source>
        <dbReference type="PROSITE" id="PS50868"/>
    </source>
</evidence>
<evidence type="ECO:0000256" key="1">
    <source>
        <dbReference type="ARBA" id="ARBA00004123"/>
    </source>
</evidence>
<evidence type="ECO:0000256" key="3">
    <source>
        <dbReference type="ARBA" id="ARBA00012178"/>
    </source>
</evidence>
<evidence type="ECO:0000256" key="8">
    <source>
        <dbReference type="ARBA" id="ARBA00023015"/>
    </source>
</evidence>
<dbReference type="CDD" id="cd00201">
    <property type="entry name" value="WW"/>
    <property type="match status" value="1"/>
</dbReference>
<dbReference type="Gene3D" id="1.10.1740.100">
    <property type="entry name" value="Set2, Rpb1 interacting domain"/>
    <property type="match status" value="1"/>
</dbReference>
<dbReference type="EC" id="2.1.1.359" evidence="3"/>
<feature type="compositionally biased region" description="Low complexity" evidence="11">
    <location>
        <begin position="838"/>
        <end position="852"/>
    </location>
</feature>
<sequence length="940" mass="103662">MTPFTEDLKPVVPSAAAPSPASQDDRKPSFPSTSASPRSPRSTSQDHKPSLPPPYPFASTSASIDEIDEKRLSGSEQPSGSGASTPSLEEDEEEVKSLRRNGTGKAKGKKKKVESEPQLIGHLPSAEEAAGRTYTEIADCTYASKNLGNMAYYDEDATQCECTYTAGFPDEEQACGDHSSCVNRLMQIECVKGECRTREPDEGDESRFQKKQYAPIEIVQTEKKGFGVRAMADIPASVFSPLLLLVVSPFPLPLLFSCSRLPFLGRTGLTTPPARTHSDAFVYEYVGEVIGPGPFAKKMKDYANEGIKHFYFMALDREVFIDATKKGGKGRFLNHSCNPNCYVAKWTIGRKMRMGIFTKRAIAMHEELTFNYNVDRYGHVAQECFCGEPNCVGFIGGKTQTDIGGMDDLYIDALGITEEVEALGLKGSKKKKGRKLDEDFVPTLHPIQYDEVPKVSAAIRQAIQTRRILEKLLTRVQMTSDEEVQRQLLRLHGLTLMNHILKEYPNDLRILSLRGSQAHRDVGGEQDLEILSKWKFQTRNKIETSKIEDQIRECAENGDESIRVSAKAKRVLIAIETLQLLSTWGDLQLGFRIPKAARDPNEDPDRKRASDFDIEQMAKRARLDNTLSDELFSRSTFVRPEANLVVPTLSSSRKLPSGWVAHRGEDLREYYQNVYTNAVQWDFPTSAAVAPAPKPAQATLDANALIAEAERAAREVAEKEARRLEDEKKERDRARQERHQKKRAEKDEKARAARDKKVMGLFSAVVVGTMSKYKAQFEPEAFKKRAREVTQILCDKEKKRPTYTSDSYDSLSSVKEAKVKSFVKDWVKKLLERKSKGGRASTSSSSTPRAKGPASVEMSKDEATASPATPGGGDDAMAVDSPDVDLDSPRPGTNTDGNGAEAGGSGTPPGTPPSLRAKRAADPPVPPPSASAAAPSPTIQ</sequence>